<protein>
    <submittedName>
        <fullName evidence="10">Precorrin-2 C(20)-methyltransferase</fullName>
    </submittedName>
</protein>
<dbReference type="OrthoDB" id="9804789at2"/>
<organism evidence="10 11">
    <name type="scientific">Devosia insulae DS-56</name>
    <dbReference type="NCBI Taxonomy" id="1116389"/>
    <lineage>
        <taxon>Bacteria</taxon>
        <taxon>Pseudomonadati</taxon>
        <taxon>Pseudomonadota</taxon>
        <taxon>Alphaproteobacteria</taxon>
        <taxon>Hyphomicrobiales</taxon>
        <taxon>Devosiaceae</taxon>
        <taxon>Devosia</taxon>
    </lineage>
</organism>
<dbReference type="Gene3D" id="3.40.1010.10">
    <property type="entry name" value="Cobalt-precorrin-4 Transmethylase, Domain 1"/>
    <property type="match status" value="1"/>
</dbReference>
<dbReference type="InterPro" id="IPR012382">
    <property type="entry name" value="CobI/CbiL"/>
</dbReference>
<feature type="domain" description="Tetrapyrrole methylase" evidence="9">
    <location>
        <begin position="4"/>
        <end position="209"/>
    </location>
</feature>
<comment type="similarity">
    <text evidence="2 7 8">Belongs to the precorrin methyltransferase family.</text>
</comment>
<dbReference type="RefSeq" id="WP_069910285.1">
    <property type="nucleotide sequence ID" value="NZ_LAJE02000202.1"/>
</dbReference>
<evidence type="ECO:0000256" key="4">
    <source>
        <dbReference type="ARBA" id="ARBA00022603"/>
    </source>
</evidence>
<dbReference type="GO" id="GO:0009236">
    <property type="term" value="P:cobalamin biosynthetic process"/>
    <property type="evidence" value="ECO:0007669"/>
    <property type="project" value="UniProtKB-UniRule"/>
</dbReference>
<accession>A0A1E5XPJ4</accession>
<dbReference type="CDD" id="cd11645">
    <property type="entry name" value="Precorrin_2_C20_MT"/>
    <property type="match status" value="1"/>
</dbReference>
<dbReference type="InterPro" id="IPR035996">
    <property type="entry name" value="4pyrrol_Methylase_sf"/>
</dbReference>
<proteinExistence type="inferred from homology"/>
<dbReference type="InterPro" id="IPR000878">
    <property type="entry name" value="4pyrrol_Mease"/>
</dbReference>
<keyword evidence="6" id="KW-0949">S-adenosyl-L-methionine</keyword>
<keyword evidence="4 8" id="KW-0489">Methyltransferase</keyword>
<dbReference type="InterPro" id="IPR014777">
    <property type="entry name" value="4pyrrole_Mease_sub1"/>
</dbReference>
<gene>
    <name evidence="10" type="ORF">VW23_020985</name>
</gene>
<evidence type="ECO:0000313" key="11">
    <source>
        <dbReference type="Proteomes" id="UP000095463"/>
    </source>
</evidence>
<dbReference type="InterPro" id="IPR003043">
    <property type="entry name" value="Uropor_MeTrfase_CS"/>
</dbReference>
<dbReference type="PANTHER" id="PTHR43467:SF2">
    <property type="entry name" value="COBALT-PRECORRIN-2 C(20)-METHYLTRANSFERASE"/>
    <property type="match status" value="1"/>
</dbReference>
<comment type="caution">
    <text evidence="10">The sequence shown here is derived from an EMBL/GenBank/DDBJ whole genome shotgun (WGS) entry which is preliminary data.</text>
</comment>
<dbReference type="Proteomes" id="UP000095463">
    <property type="component" value="Unassembled WGS sequence"/>
</dbReference>
<evidence type="ECO:0000313" key="10">
    <source>
        <dbReference type="EMBL" id="OEO30508.1"/>
    </source>
</evidence>
<evidence type="ECO:0000256" key="2">
    <source>
        <dbReference type="ARBA" id="ARBA00005879"/>
    </source>
</evidence>
<dbReference type="SUPFAM" id="SSF53790">
    <property type="entry name" value="Tetrapyrrole methylase"/>
    <property type="match status" value="1"/>
</dbReference>
<dbReference type="InterPro" id="IPR006364">
    <property type="entry name" value="CobI/CbiL/CobIJ_dom"/>
</dbReference>
<evidence type="ECO:0000259" key="9">
    <source>
        <dbReference type="Pfam" id="PF00590"/>
    </source>
</evidence>
<sequence length="241" mass="25180">MIGTLHLVGVGPGDPELLTLKAVRLLGAVPVIAYPTTGEDAALALEIATPHLNAAAERLPVAIPMAVERGPAQAAYDGAATAILVHLRAGRDVAWLCEGDPLFYGSAMYLVARVGPHAPVEIVPGITSLTAAAAVAGRPLAARNEMLKVLPAPLDDATLRTELAATPAAAIIKVGRHFDRIRMLLAETGHADGAVVVEHATTPRQRITRLADFAHDERPYFSTILCYRGTEAWGETAGAGA</sequence>
<evidence type="ECO:0000256" key="5">
    <source>
        <dbReference type="ARBA" id="ARBA00022679"/>
    </source>
</evidence>
<evidence type="ECO:0000256" key="8">
    <source>
        <dbReference type="RuleBase" id="RU003960"/>
    </source>
</evidence>
<keyword evidence="5 8" id="KW-0808">Transferase</keyword>
<dbReference type="Gene3D" id="3.30.950.10">
    <property type="entry name" value="Methyltransferase, Cobalt-precorrin-4 Transmethylase, Domain 2"/>
    <property type="match status" value="1"/>
</dbReference>
<dbReference type="EMBL" id="LAJE02000202">
    <property type="protein sequence ID" value="OEO30508.1"/>
    <property type="molecule type" value="Genomic_DNA"/>
</dbReference>
<dbReference type="UniPathway" id="UPA00148"/>
<keyword evidence="3" id="KW-0169">Cobalamin biosynthesis</keyword>
<dbReference type="AlphaFoldDB" id="A0A1E5XPJ4"/>
<keyword evidence="11" id="KW-1185">Reference proteome</keyword>
<evidence type="ECO:0000256" key="1">
    <source>
        <dbReference type="ARBA" id="ARBA00004953"/>
    </source>
</evidence>
<dbReference type="PANTHER" id="PTHR43467">
    <property type="entry name" value="COBALT-PRECORRIN-2 C(20)-METHYLTRANSFERASE"/>
    <property type="match status" value="1"/>
</dbReference>
<dbReference type="PIRSF" id="PIRSF036427">
    <property type="entry name" value="Precrrn-2_mtase"/>
    <property type="match status" value="1"/>
</dbReference>
<dbReference type="GO" id="GO:0032259">
    <property type="term" value="P:methylation"/>
    <property type="evidence" value="ECO:0007669"/>
    <property type="project" value="UniProtKB-KW"/>
</dbReference>
<dbReference type="Pfam" id="PF00590">
    <property type="entry name" value="TP_methylase"/>
    <property type="match status" value="1"/>
</dbReference>
<dbReference type="PROSITE" id="PS00840">
    <property type="entry name" value="SUMT_2"/>
    <property type="match status" value="1"/>
</dbReference>
<reference evidence="10 11" key="1">
    <citation type="journal article" date="2015" name="Genome Announc.">
        <title>Genome Assemblies of Three Soil-Associated Devosia species: D. insulae, D. limi, and D. soli.</title>
        <authorList>
            <person name="Hassan Y.I."/>
            <person name="Lepp D."/>
            <person name="Zhou T."/>
        </authorList>
    </citation>
    <scope>NUCLEOTIDE SEQUENCE [LARGE SCALE GENOMIC DNA]</scope>
    <source>
        <strain evidence="10 11">DS-56</strain>
    </source>
</reference>
<evidence type="ECO:0000256" key="7">
    <source>
        <dbReference type="PIRNR" id="PIRNR036427"/>
    </source>
</evidence>
<dbReference type="GO" id="GO:0030788">
    <property type="term" value="F:precorrin-2 C20-methyltransferase activity"/>
    <property type="evidence" value="ECO:0007669"/>
    <property type="project" value="InterPro"/>
</dbReference>
<dbReference type="NCBIfam" id="TIGR01467">
    <property type="entry name" value="cobI_cbiL"/>
    <property type="match status" value="1"/>
</dbReference>
<evidence type="ECO:0000256" key="3">
    <source>
        <dbReference type="ARBA" id="ARBA00022573"/>
    </source>
</evidence>
<name>A0A1E5XPJ4_9HYPH</name>
<evidence type="ECO:0000256" key="6">
    <source>
        <dbReference type="ARBA" id="ARBA00022691"/>
    </source>
</evidence>
<comment type="pathway">
    <text evidence="1">Cofactor biosynthesis; adenosylcobalamin biosynthesis.</text>
</comment>
<dbReference type="InterPro" id="IPR014776">
    <property type="entry name" value="4pyrrole_Mease_sub2"/>
</dbReference>